<comment type="caution">
    <text evidence="2">The sequence shown here is derived from an EMBL/GenBank/DDBJ whole genome shotgun (WGS) entry which is preliminary data.</text>
</comment>
<proteinExistence type="predicted"/>
<feature type="region of interest" description="Disordered" evidence="1">
    <location>
        <begin position="1"/>
        <end position="33"/>
    </location>
</feature>
<sequence length="46" mass="5107">MAAAIDARTPSRRTEAPTSASHRSERLMAEEAPDEITEAIRDLLLR</sequence>
<reference evidence="2 3" key="1">
    <citation type="submission" date="2024-10" db="EMBL/GenBank/DDBJ databases">
        <title>The Natural Products Discovery Center: Release of the First 8490 Sequenced Strains for Exploring Actinobacteria Biosynthetic Diversity.</title>
        <authorList>
            <person name="Kalkreuter E."/>
            <person name="Kautsar S.A."/>
            <person name="Yang D."/>
            <person name="Bader C.D."/>
            <person name="Teijaro C.N."/>
            <person name="Fluegel L."/>
            <person name="Davis C.M."/>
            <person name="Simpson J.R."/>
            <person name="Lauterbach L."/>
            <person name="Steele A.D."/>
            <person name="Gui C."/>
            <person name="Meng S."/>
            <person name="Li G."/>
            <person name="Viehrig K."/>
            <person name="Ye F."/>
            <person name="Su P."/>
            <person name="Kiefer A.F."/>
            <person name="Nichols A."/>
            <person name="Cepeda A.J."/>
            <person name="Yan W."/>
            <person name="Fan B."/>
            <person name="Jiang Y."/>
            <person name="Adhikari A."/>
            <person name="Zheng C.-J."/>
            <person name="Schuster L."/>
            <person name="Cowan T.M."/>
            <person name="Smanski M.J."/>
            <person name="Chevrette M.G."/>
            <person name="De Carvalho L.P.S."/>
            <person name="Shen B."/>
        </authorList>
    </citation>
    <scope>NUCLEOTIDE SEQUENCE [LARGE SCALE GENOMIC DNA]</scope>
    <source>
        <strain evidence="2 3">NPDC001390</strain>
    </source>
</reference>
<evidence type="ECO:0000256" key="1">
    <source>
        <dbReference type="SAM" id="MobiDB-lite"/>
    </source>
</evidence>
<protein>
    <submittedName>
        <fullName evidence="2">Uncharacterized protein</fullName>
    </submittedName>
</protein>
<dbReference type="EMBL" id="JBIAWJ010000001">
    <property type="protein sequence ID" value="MFF4520587.1"/>
    <property type="molecule type" value="Genomic_DNA"/>
</dbReference>
<evidence type="ECO:0000313" key="3">
    <source>
        <dbReference type="Proteomes" id="UP001602058"/>
    </source>
</evidence>
<organism evidence="2 3">
    <name type="scientific">Streptomyces bluensis</name>
    <dbReference type="NCBI Taxonomy" id="33897"/>
    <lineage>
        <taxon>Bacteria</taxon>
        <taxon>Bacillati</taxon>
        <taxon>Actinomycetota</taxon>
        <taxon>Actinomycetes</taxon>
        <taxon>Kitasatosporales</taxon>
        <taxon>Streptomycetaceae</taxon>
        <taxon>Streptomyces</taxon>
    </lineage>
</organism>
<keyword evidence="3" id="KW-1185">Reference proteome</keyword>
<name>A0ABW6UAX9_9ACTN</name>
<gene>
    <name evidence="2" type="ORF">ACFY1D_03820</name>
</gene>
<dbReference type="Proteomes" id="UP001602058">
    <property type="component" value="Unassembled WGS sequence"/>
</dbReference>
<accession>A0ABW6UAX9</accession>
<dbReference type="RefSeq" id="WP_387883396.1">
    <property type="nucleotide sequence ID" value="NZ_JBIAWJ010000001.1"/>
</dbReference>
<evidence type="ECO:0000313" key="2">
    <source>
        <dbReference type="EMBL" id="MFF4520587.1"/>
    </source>
</evidence>